<dbReference type="Proteomes" id="UP000248889">
    <property type="component" value="Unassembled WGS sequence"/>
</dbReference>
<keyword evidence="2" id="KW-1185">Reference proteome</keyword>
<reference evidence="1 2" key="1">
    <citation type="submission" date="2018-06" db="EMBL/GenBank/DDBJ databases">
        <title>Streptacidiphilus pinicola sp. nov., isolated from pine grove soil.</title>
        <authorList>
            <person name="Roh S.G."/>
            <person name="Park S."/>
            <person name="Kim M.-K."/>
            <person name="Yun B.-R."/>
            <person name="Park J."/>
            <person name="Kim M.J."/>
            <person name="Kim Y.S."/>
            <person name="Kim S.B."/>
        </authorList>
    </citation>
    <scope>NUCLEOTIDE SEQUENCE [LARGE SCALE GENOMIC DNA]</scope>
    <source>
        <strain evidence="1 2">MMS16-CNU450</strain>
    </source>
</reference>
<accession>A0A2X0J4I4</accession>
<comment type="caution">
    <text evidence="1">The sequence shown here is derived from an EMBL/GenBank/DDBJ whole genome shotgun (WGS) entry which is preliminary data.</text>
</comment>
<protein>
    <submittedName>
        <fullName evidence="1">Uncharacterized protein</fullName>
    </submittedName>
</protein>
<evidence type="ECO:0000313" key="2">
    <source>
        <dbReference type="Proteomes" id="UP000248889"/>
    </source>
</evidence>
<evidence type="ECO:0000313" key="1">
    <source>
        <dbReference type="EMBL" id="RAG85136.1"/>
    </source>
</evidence>
<dbReference type="AlphaFoldDB" id="A0A2X0J4I4"/>
<sequence length="140" mass="14453">MAGDPDAQIVVMSPQGTSPDGWPSSGFCAWHDYTGSVSYTNMPYELDAPSGSRCPNAALGGKLDAFSIVEGHEFAESVTDPQPSSGWVDANGEEIGDLCESNFQGVTLSTGTFAMQPLWSNNDGGCVITPGSSTGSATAH</sequence>
<dbReference type="RefSeq" id="WP_111501195.1">
    <property type="nucleotide sequence ID" value="NZ_QKYN01000051.1"/>
</dbReference>
<dbReference type="EMBL" id="QKYN01000051">
    <property type="protein sequence ID" value="RAG85136.1"/>
    <property type="molecule type" value="Genomic_DNA"/>
</dbReference>
<proteinExistence type="predicted"/>
<name>A0A2X0J4I4_9ACTN</name>
<organism evidence="1 2">
    <name type="scientific">Streptacidiphilus pinicola</name>
    <dbReference type="NCBI Taxonomy" id="2219663"/>
    <lineage>
        <taxon>Bacteria</taxon>
        <taxon>Bacillati</taxon>
        <taxon>Actinomycetota</taxon>
        <taxon>Actinomycetes</taxon>
        <taxon>Kitasatosporales</taxon>
        <taxon>Streptomycetaceae</taxon>
        <taxon>Streptacidiphilus</taxon>
    </lineage>
</organism>
<dbReference type="OrthoDB" id="111829at2"/>
<gene>
    <name evidence="1" type="ORF">DN069_13500</name>
</gene>